<dbReference type="AlphaFoldDB" id="A0ABD3MHK8"/>
<evidence type="ECO:0000313" key="3">
    <source>
        <dbReference type="Proteomes" id="UP001530293"/>
    </source>
</evidence>
<proteinExistence type="predicted"/>
<feature type="transmembrane region" description="Helical" evidence="1">
    <location>
        <begin position="61"/>
        <end position="85"/>
    </location>
</feature>
<keyword evidence="1" id="KW-1133">Transmembrane helix</keyword>
<protein>
    <submittedName>
        <fullName evidence="2">Uncharacterized protein</fullName>
    </submittedName>
</protein>
<name>A0ABD3MHK8_9STRA</name>
<reference evidence="2 3" key="1">
    <citation type="submission" date="2024-10" db="EMBL/GenBank/DDBJ databases">
        <title>Updated reference genomes for cyclostephanoid diatoms.</title>
        <authorList>
            <person name="Roberts W.R."/>
            <person name="Alverson A.J."/>
        </authorList>
    </citation>
    <scope>NUCLEOTIDE SEQUENCE [LARGE SCALE GENOMIC DNA]</scope>
    <source>
        <strain evidence="2 3">AJA232-27</strain>
    </source>
</reference>
<keyword evidence="1" id="KW-0472">Membrane</keyword>
<evidence type="ECO:0000256" key="1">
    <source>
        <dbReference type="SAM" id="Phobius"/>
    </source>
</evidence>
<gene>
    <name evidence="2" type="ORF">ACHAWU_007783</name>
</gene>
<organism evidence="2 3">
    <name type="scientific">Discostella pseudostelligera</name>
    <dbReference type="NCBI Taxonomy" id="259834"/>
    <lineage>
        <taxon>Eukaryota</taxon>
        <taxon>Sar</taxon>
        <taxon>Stramenopiles</taxon>
        <taxon>Ochrophyta</taxon>
        <taxon>Bacillariophyta</taxon>
        <taxon>Coscinodiscophyceae</taxon>
        <taxon>Thalassiosirophycidae</taxon>
        <taxon>Stephanodiscales</taxon>
        <taxon>Stephanodiscaceae</taxon>
        <taxon>Discostella</taxon>
    </lineage>
</organism>
<keyword evidence="1" id="KW-0812">Transmembrane</keyword>
<comment type="caution">
    <text evidence="2">The sequence shown here is derived from an EMBL/GenBank/DDBJ whole genome shotgun (WGS) entry which is preliminary data.</text>
</comment>
<dbReference type="Proteomes" id="UP001530293">
    <property type="component" value="Unassembled WGS sequence"/>
</dbReference>
<evidence type="ECO:0000313" key="2">
    <source>
        <dbReference type="EMBL" id="KAL3763077.1"/>
    </source>
</evidence>
<keyword evidence="3" id="KW-1185">Reference proteome</keyword>
<sequence length="138" mass="14943">MRDSNQNKVTPKGCMADIATTTLTWTYVGGVWGAFNPYPIEATKAGGKFIPLRPFSSLPSIGYYAGLFGSIALVKCTTSGTFALARNKLDVWNDLVGVAAVYSYASYLFRGSEKRIMWNNRCLAGIAIGSFVYANTST</sequence>
<accession>A0ABD3MHK8</accession>
<dbReference type="EMBL" id="JALLBG020000129">
    <property type="protein sequence ID" value="KAL3763077.1"/>
    <property type="molecule type" value="Genomic_DNA"/>
</dbReference>